<feature type="region of interest" description="Disordered" evidence="2">
    <location>
        <begin position="109"/>
        <end position="234"/>
    </location>
</feature>
<comment type="caution">
    <text evidence="3">The sequence shown here is derived from an EMBL/GenBank/DDBJ whole genome shotgun (WGS) entry which is preliminary data.</text>
</comment>
<evidence type="ECO:0000256" key="1">
    <source>
        <dbReference type="ARBA" id="ARBA00022801"/>
    </source>
</evidence>
<dbReference type="PANTHER" id="PTHR24139">
    <property type="entry name" value="CALCIUM-INDEPENDENT PHOSPHOLIPASE A2"/>
    <property type="match status" value="1"/>
</dbReference>
<protein>
    <submittedName>
        <fullName evidence="3">85/88 kDa calcium-independent phospholipase A2</fullName>
        <ecNumber evidence="3">3.1.1.4</ecNumber>
    </submittedName>
</protein>
<evidence type="ECO:0000313" key="4">
    <source>
        <dbReference type="Proteomes" id="UP001381693"/>
    </source>
</evidence>
<reference evidence="3 4" key="1">
    <citation type="submission" date="2023-11" db="EMBL/GenBank/DDBJ databases">
        <title>Halocaridina rubra genome assembly.</title>
        <authorList>
            <person name="Smith C."/>
        </authorList>
    </citation>
    <scope>NUCLEOTIDE SEQUENCE [LARGE SCALE GENOMIC DNA]</scope>
    <source>
        <strain evidence="3">EP-1</strain>
        <tissue evidence="3">Whole</tissue>
    </source>
</reference>
<name>A0AAN8ZRS3_HALRR</name>
<dbReference type="EMBL" id="JAXCGZ010019735">
    <property type="protein sequence ID" value="KAK7065856.1"/>
    <property type="molecule type" value="Genomic_DNA"/>
</dbReference>
<feature type="compositionally biased region" description="Polar residues" evidence="2">
    <location>
        <begin position="109"/>
        <end position="123"/>
    </location>
</feature>
<dbReference type="GO" id="GO:0005739">
    <property type="term" value="C:mitochondrion"/>
    <property type="evidence" value="ECO:0007669"/>
    <property type="project" value="TreeGrafter"/>
</dbReference>
<dbReference type="GO" id="GO:0047499">
    <property type="term" value="F:calcium-independent phospholipase A2 activity"/>
    <property type="evidence" value="ECO:0007669"/>
    <property type="project" value="InterPro"/>
</dbReference>
<keyword evidence="4" id="KW-1185">Reference proteome</keyword>
<gene>
    <name evidence="3" type="primary">PLA2G6_2</name>
    <name evidence="3" type="ORF">SK128_011449</name>
</gene>
<evidence type="ECO:0000313" key="3">
    <source>
        <dbReference type="EMBL" id="KAK7065856.1"/>
    </source>
</evidence>
<accession>A0AAN8ZRS3</accession>
<dbReference type="Proteomes" id="UP001381693">
    <property type="component" value="Unassembled WGS sequence"/>
</dbReference>
<dbReference type="GO" id="GO:2000304">
    <property type="term" value="P:positive regulation of ceramide biosynthetic process"/>
    <property type="evidence" value="ECO:0007669"/>
    <property type="project" value="TreeGrafter"/>
</dbReference>
<feature type="compositionally biased region" description="Low complexity" evidence="2">
    <location>
        <begin position="124"/>
        <end position="133"/>
    </location>
</feature>
<sequence>VDTVDVTMPSILDVRRGFQALYNLFNVMVEQACSSEGRIVDRARAWCSNLHVPFFRFNPQLSQDIALDEHDDECLVRMMWETRAYMKAQAKTLAQLKPLLVDFEPVLSTSGSLKTSPSGTPNKSSKTLSVSSSPDMTDGHHSGISMETSPEDENSSFHSPIPDVGAPSSEENTNLDEHDSPRLEVGFSELTAESDPTSNVSVPRGSTADARQSSVDVEDSGTLQAVSVTSSQTC</sequence>
<organism evidence="3 4">
    <name type="scientific">Halocaridina rubra</name>
    <name type="common">Hawaiian red shrimp</name>
    <dbReference type="NCBI Taxonomy" id="373956"/>
    <lineage>
        <taxon>Eukaryota</taxon>
        <taxon>Metazoa</taxon>
        <taxon>Ecdysozoa</taxon>
        <taxon>Arthropoda</taxon>
        <taxon>Crustacea</taxon>
        <taxon>Multicrustacea</taxon>
        <taxon>Malacostraca</taxon>
        <taxon>Eumalacostraca</taxon>
        <taxon>Eucarida</taxon>
        <taxon>Decapoda</taxon>
        <taxon>Pleocyemata</taxon>
        <taxon>Caridea</taxon>
        <taxon>Atyoidea</taxon>
        <taxon>Atyidae</taxon>
        <taxon>Halocaridina</taxon>
    </lineage>
</organism>
<keyword evidence="1 3" id="KW-0378">Hydrolase</keyword>
<dbReference type="GO" id="GO:0052816">
    <property type="term" value="F:long-chain fatty acyl-CoA hydrolase activity"/>
    <property type="evidence" value="ECO:0007669"/>
    <property type="project" value="TreeGrafter"/>
</dbReference>
<feature type="compositionally biased region" description="Polar residues" evidence="2">
    <location>
        <begin position="209"/>
        <end position="234"/>
    </location>
</feature>
<dbReference type="EC" id="3.1.1.4" evidence="3"/>
<evidence type="ECO:0000256" key="2">
    <source>
        <dbReference type="SAM" id="MobiDB-lite"/>
    </source>
</evidence>
<dbReference type="AlphaFoldDB" id="A0AAN8ZRS3"/>
<feature type="non-terminal residue" evidence="3">
    <location>
        <position position="1"/>
    </location>
</feature>
<dbReference type="PANTHER" id="PTHR24139:SF34">
    <property type="entry name" value="85_88 KDA CALCIUM-INDEPENDENT PHOSPHOLIPASE A2"/>
    <property type="match status" value="1"/>
</dbReference>
<dbReference type="InterPro" id="IPR047148">
    <property type="entry name" value="PLPL9"/>
</dbReference>
<proteinExistence type="predicted"/>